<dbReference type="GO" id="GO:0016740">
    <property type="term" value="F:transferase activity"/>
    <property type="evidence" value="ECO:0007669"/>
    <property type="project" value="UniProtKB-KW"/>
</dbReference>
<proteinExistence type="predicted"/>
<reference evidence="4" key="1">
    <citation type="submission" date="2020-10" db="EMBL/GenBank/DDBJ databases">
        <authorList>
            <person name="Gilroy R."/>
        </authorList>
    </citation>
    <scope>NUCLEOTIDE SEQUENCE</scope>
    <source>
        <strain evidence="4">1383</strain>
    </source>
</reference>
<dbReference type="InterPro" id="IPR006218">
    <property type="entry name" value="DAHP1/KDSA"/>
</dbReference>
<evidence type="ECO:0000259" key="3">
    <source>
        <dbReference type="PROSITE" id="PS51168"/>
    </source>
</evidence>
<dbReference type="GO" id="GO:0004106">
    <property type="term" value="F:chorismate mutase activity"/>
    <property type="evidence" value="ECO:0007669"/>
    <property type="project" value="UniProtKB-EC"/>
</dbReference>
<dbReference type="Pfam" id="PF00793">
    <property type="entry name" value="DAHP_synth_1"/>
    <property type="match status" value="1"/>
</dbReference>
<dbReference type="EMBL" id="DVLY01000119">
    <property type="protein sequence ID" value="HIT98177.1"/>
    <property type="molecule type" value="Genomic_DNA"/>
</dbReference>
<organism evidence="4 5">
    <name type="scientific">Candidatus Merdimorpha stercoravium</name>
    <dbReference type="NCBI Taxonomy" id="2840863"/>
    <lineage>
        <taxon>Bacteria</taxon>
        <taxon>Pseudomonadati</taxon>
        <taxon>Bacteroidota</taxon>
        <taxon>Flavobacteriia</taxon>
        <taxon>Flavobacteriales</taxon>
        <taxon>Candidatus Merdimorpha</taxon>
    </lineage>
</organism>
<evidence type="ECO:0000313" key="5">
    <source>
        <dbReference type="Proteomes" id="UP000824161"/>
    </source>
</evidence>
<protein>
    <recommendedName>
        <fullName evidence="1">chorismate mutase</fullName>
        <ecNumber evidence="1">5.4.99.5</ecNumber>
    </recommendedName>
</protein>
<accession>A0A9D1KTN6</accession>
<dbReference type="SMART" id="SM00830">
    <property type="entry name" value="CM_2"/>
    <property type="match status" value="1"/>
</dbReference>
<dbReference type="InterPro" id="IPR052899">
    <property type="entry name" value="Class-I_DAHP_synthase"/>
</dbReference>
<dbReference type="Gene3D" id="1.20.59.10">
    <property type="entry name" value="Chorismate mutase"/>
    <property type="match status" value="1"/>
</dbReference>
<sequence length="362" mass="40903">MEKFDIIPLSEWGLGNKDLPLGIAGPCSAETEEQVMETARRLVHKNIHVYRAGVWKPRTRPGSFEGVGEEALKWLQRVRQETGLKTGTEVANAEHVRLALKYDVDVLWIGARTTASPFTMQELAEVLRDTDKVVLVKNPMNPDLDLWQGALERLNVCGVRKLGAIHRGFSSYAKTKYRNVPQWEIPIELRRRHPELPIICDPSHISGCRELVMPVSQMALNLHFDGLMIETHCNPDAAWSDASQQLLPERTKTMTEELYLRSGSASGEDAVRLSALRQQIDEIDAQLISMMATRMKVAREIGRVKRDSNMPILQSSRWEDVLGRSVAEGVKQGMSGEFVRRVFEAVHQESIEQQNAVMSEKQ</sequence>
<dbReference type="Gene3D" id="3.20.20.70">
    <property type="entry name" value="Aldolase class I"/>
    <property type="match status" value="1"/>
</dbReference>
<dbReference type="SUPFAM" id="SSF48600">
    <property type="entry name" value="Chorismate mutase II"/>
    <property type="match status" value="1"/>
</dbReference>
<dbReference type="SUPFAM" id="SSF51569">
    <property type="entry name" value="Aldolase"/>
    <property type="match status" value="1"/>
</dbReference>
<name>A0A9D1KTN6_9FLAO</name>
<dbReference type="Pfam" id="PF01817">
    <property type="entry name" value="CM_2"/>
    <property type="match status" value="1"/>
</dbReference>
<dbReference type="InterPro" id="IPR002701">
    <property type="entry name" value="CM_II_prokaryot"/>
</dbReference>
<dbReference type="PANTHER" id="PTHR43018:SF1">
    <property type="entry name" value="PROTEIN AROA(G)"/>
    <property type="match status" value="1"/>
</dbReference>
<dbReference type="InterPro" id="IPR036263">
    <property type="entry name" value="Chorismate_II_sf"/>
</dbReference>
<feature type="domain" description="Chorismate mutase" evidence="3">
    <location>
        <begin position="267"/>
        <end position="358"/>
    </location>
</feature>
<gene>
    <name evidence="4" type="ORF">IAC44_04985</name>
</gene>
<dbReference type="PROSITE" id="PS51168">
    <property type="entry name" value="CHORISMATE_MUT_2"/>
    <property type="match status" value="1"/>
</dbReference>
<dbReference type="AlphaFoldDB" id="A0A9D1KTN6"/>
<evidence type="ECO:0000313" key="4">
    <source>
        <dbReference type="EMBL" id="HIT98177.1"/>
    </source>
</evidence>
<evidence type="ECO:0000256" key="1">
    <source>
        <dbReference type="ARBA" id="ARBA00012404"/>
    </source>
</evidence>
<reference evidence="4" key="2">
    <citation type="journal article" date="2021" name="PeerJ">
        <title>Extensive microbial diversity within the chicken gut microbiome revealed by metagenomics and culture.</title>
        <authorList>
            <person name="Gilroy R."/>
            <person name="Ravi A."/>
            <person name="Getino M."/>
            <person name="Pursley I."/>
            <person name="Horton D.L."/>
            <person name="Alikhan N.F."/>
            <person name="Baker D."/>
            <person name="Gharbi K."/>
            <person name="Hall N."/>
            <person name="Watson M."/>
            <person name="Adriaenssens E.M."/>
            <person name="Foster-Nyarko E."/>
            <person name="Jarju S."/>
            <person name="Secka A."/>
            <person name="Antonio M."/>
            <person name="Oren A."/>
            <person name="Chaudhuri R.R."/>
            <person name="La Ragione R."/>
            <person name="Hildebrand F."/>
            <person name="Pallen M.J."/>
        </authorList>
    </citation>
    <scope>NUCLEOTIDE SEQUENCE</scope>
    <source>
        <strain evidence="4">1383</strain>
    </source>
</reference>
<dbReference type="GO" id="GO:0046417">
    <property type="term" value="P:chorismate metabolic process"/>
    <property type="evidence" value="ECO:0007669"/>
    <property type="project" value="InterPro"/>
</dbReference>
<evidence type="ECO:0000256" key="2">
    <source>
        <dbReference type="ARBA" id="ARBA00022679"/>
    </source>
</evidence>
<dbReference type="PANTHER" id="PTHR43018">
    <property type="entry name" value="PHOSPHO-2-DEHYDRO-3-DEOXYHEPTONATE ALDOLASE"/>
    <property type="match status" value="1"/>
</dbReference>
<keyword evidence="2" id="KW-0808">Transferase</keyword>
<dbReference type="EC" id="5.4.99.5" evidence="1"/>
<dbReference type="InterPro" id="IPR013785">
    <property type="entry name" value="Aldolase_TIM"/>
</dbReference>
<dbReference type="InterPro" id="IPR036979">
    <property type="entry name" value="CM_dom_sf"/>
</dbReference>
<comment type="caution">
    <text evidence="4">The sequence shown here is derived from an EMBL/GenBank/DDBJ whole genome shotgun (WGS) entry which is preliminary data.</text>
</comment>
<dbReference type="Proteomes" id="UP000824161">
    <property type="component" value="Unassembled WGS sequence"/>
</dbReference>